<sequence length="537" mass="60592">MDRPLIRKTVTSGNIMDRPMFHKAPSRFGKLARFVVRSEHHPHQHSSITIARLLTRLNISNKKEGARMEGSGPISEFASKPRWIEKLPRWWFEKPEEGSLRSFILAHPREAVCVYGQSWNATVLEGIGCTVRPVKPEETLACKDGLEPTNFASHPDFDDIESDFEWFSELNTARERDILLRNIFPQLLRLAQEEGDEACEVSIPRGPLRLFYSSEPKDRLACPHLVTCEIQASVGVPVCAFIDKSWMRAVSKIHFGVRAYARKRREALGIQRPESSLGSQIVDPYYVAMLVAMGQEYYHKLRRLNRPVPDDPRHVYLFTLSPDRNCFVIYTAEITMQFLLKFEYPKTYFEDSELVVTREDIPFDTPLEIYRAMRKALTKAQEGLDIVDDTLPPLEFGGSTTEEASDIEEQVQLYGGLQAGYDLNAGFYGTPVPMTAAETQAPPTDPGDTNTQLHMQDDNEIYRLAEDDTDSGEASPILGTNFYGTTAAETQSDAGTQSSGDDAGQQELDAHSIEEMMRTGLRPPNVSTEYLDSLLPE</sequence>
<protein>
    <submittedName>
        <fullName evidence="2">Uncharacterized protein</fullName>
    </submittedName>
</protein>
<organism evidence="2 3">
    <name type="scientific">Phlyctema vagabunda</name>
    <dbReference type="NCBI Taxonomy" id="108571"/>
    <lineage>
        <taxon>Eukaryota</taxon>
        <taxon>Fungi</taxon>
        <taxon>Dikarya</taxon>
        <taxon>Ascomycota</taxon>
        <taxon>Pezizomycotina</taxon>
        <taxon>Leotiomycetes</taxon>
        <taxon>Helotiales</taxon>
        <taxon>Dermateaceae</taxon>
        <taxon>Phlyctema</taxon>
    </lineage>
</organism>
<name>A0ABR4PZ05_9HELO</name>
<feature type="compositionally biased region" description="Basic and acidic residues" evidence="1">
    <location>
        <begin position="508"/>
        <end position="517"/>
    </location>
</feature>
<comment type="caution">
    <text evidence="2">The sequence shown here is derived from an EMBL/GenBank/DDBJ whole genome shotgun (WGS) entry which is preliminary data.</text>
</comment>
<dbReference type="Proteomes" id="UP001629113">
    <property type="component" value="Unassembled WGS sequence"/>
</dbReference>
<feature type="compositionally biased region" description="Polar residues" evidence="1">
    <location>
        <begin position="490"/>
        <end position="500"/>
    </location>
</feature>
<accession>A0ABR4PZ05</accession>
<feature type="region of interest" description="Disordered" evidence="1">
    <location>
        <begin position="490"/>
        <end position="537"/>
    </location>
</feature>
<evidence type="ECO:0000313" key="3">
    <source>
        <dbReference type="Proteomes" id="UP001629113"/>
    </source>
</evidence>
<proteinExistence type="predicted"/>
<gene>
    <name evidence="2" type="ORF">PVAG01_02023</name>
</gene>
<keyword evidence="3" id="KW-1185">Reference proteome</keyword>
<reference evidence="2 3" key="1">
    <citation type="submission" date="2024-06" db="EMBL/GenBank/DDBJ databases">
        <title>Complete genome of Phlyctema vagabunda strain 19-DSS-EL-015.</title>
        <authorList>
            <person name="Fiorenzani C."/>
        </authorList>
    </citation>
    <scope>NUCLEOTIDE SEQUENCE [LARGE SCALE GENOMIC DNA]</scope>
    <source>
        <strain evidence="2 3">19-DSS-EL-015</strain>
    </source>
</reference>
<evidence type="ECO:0000256" key="1">
    <source>
        <dbReference type="SAM" id="MobiDB-lite"/>
    </source>
</evidence>
<evidence type="ECO:0000313" key="2">
    <source>
        <dbReference type="EMBL" id="KAL3428514.1"/>
    </source>
</evidence>
<dbReference type="EMBL" id="JBFCZG010000001">
    <property type="protein sequence ID" value="KAL3428514.1"/>
    <property type="molecule type" value="Genomic_DNA"/>
</dbReference>